<protein>
    <submittedName>
        <fullName evidence="6">Sigma-70 family RNA polymerase sigma factor</fullName>
    </submittedName>
</protein>
<gene>
    <name evidence="6" type="ORF">MM213_17185</name>
</gene>
<proteinExistence type="inferred from homology"/>
<evidence type="ECO:0000313" key="6">
    <source>
        <dbReference type="EMBL" id="MCH7415237.1"/>
    </source>
</evidence>
<evidence type="ECO:0000259" key="5">
    <source>
        <dbReference type="Pfam" id="PF08281"/>
    </source>
</evidence>
<keyword evidence="3" id="KW-0731">Sigma factor</keyword>
<dbReference type="InterPro" id="IPR014284">
    <property type="entry name" value="RNA_pol_sigma-70_dom"/>
</dbReference>
<dbReference type="Gene3D" id="1.10.10.10">
    <property type="entry name" value="Winged helix-like DNA-binding domain superfamily/Winged helix DNA-binding domain"/>
    <property type="match status" value="1"/>
</dbReference>
<keyword evidence="7" id="KW-1185">Reference proteome</keyword>
<keyword evidence="4" id="KW-0804">Transcription</keyword>
<dbReference type="InterPro" id="IPR013249">
    <property type="entry name" value="RNA_pol_sigma70_r4_t2"/>
</dbReference>
<comment type="similarity">
    <text evidence="1">Belongs to the sigma-70 factor family. ECF subfamily.</text>
</comment>
<dbReference type="InterPro" id="IPR013325">
    <property type="entry name" value="RNA_pol_sigma_r2"/>
</dbReference>
<accession>A0ABS9VFL3</accession>
<dbReference type="PANTHER" id="PTHR43133">
    <property type="entry name" value="RNA POLYMERASE ECF-TYPE SIGMA FACTO"/>
    <property type="match status" value="1"/>
</dbReference>
<dbReference type="RefSeq" id="WP_241414132.1">
    <property type="nucleotide sequence ID" value="NZ_JAKZGO010000019.1"/>
</dbReference>
<dbReference type="PANTHER" id="PTHR43133:SF46">
    <property type="entry name" value="RNA POLYMERASE SIGMA-70 FACTOR ECF SUBFAMILY"/>
    <property type="match status" value="1"/>
</dbReference>
<dbReference type="SUPFAM" id="SSF88946">
    <property type="entry name" value="Sigma2 domain of RNA polymerase sigma factors"/>
    <property type="match status" value="1"/>
</dbReference>
<dbReference type="EMBL" id="JAKZGO010000019">
    <property type="protein sequence ID" value="MCH7415237.1"/>
    <property type="molecule type" value="Genomic_DNA"/>
</dbReference>
<organism evidence="6 7">
    <name type="scientific">Belliella alkalica</name>
    <dbReference type="NCBI Taxonomy" id="1730871"/>
    <lineage>
        <taxon>Bacteria</taxon>
        <taxon>Pseudomonadati</taxon>
        <taxon>Bacteroidota</taxon>
        <taxon>Cytophagia</taxon>
        <taxon>Cytophagales</taxon>
        <taxon>Cyclobacteriaceae</taxon>
        <taxon>Belliella</taxon>
    </lineage>
</organism>
<comment type="caution">
    <text evidence="6">The sequence shown here is derived from an EMBL/GenBank/DDBJ whole genome shotgun (WGS) entry which is preliminary data.</text>
</comment>
<dbReference type="Proteomes" id="UP001165430">
    <property type="component" value="Unassembled WGS sequence"/>
</dbReference>
<dbReference type="Pfam" id="PF08281">
    <property type="entry name" value="Sigma70_r4_2"/>
    <property type="match status" value="1"/>
</dbReference>
<sequence>MEKDYHIESKVWMGFLKGNQDSFKQLYLKYIDDLIVYGSFFCRDRSRVEDSIHDVFVELFNRRENLSQNINVKFYLFACLRRQLKRTLKNFPILEFKEGNDRDLEIIDLNFDPIIHNEEQKLIVFKLVKAINQISKKKKEIIYLYYVQQLTYADISLLLGISLSSCRTLMYRAIKDLKANFEIDTMIPENIDLSLLKNAIQLSVACGFLIV</sequence>
<reference evidence="6" key="1">
    <citation type="submission" date="2022-03" db="EMBL/GenBank/DDBJ databases">
        <title>De novo assembled genomes of Belliella spp. (Cyclobacteriaceae) strains.</title>
        <authorList>
            <person name="Szabo A."/>
            <person name="Korponai K."/>
            <person name="Felfoldi T."/>
        </authorList>
    </citation>
    <scope>NUCLEOTIDE SEQUENCE</scope>
    <source>
        <strain evidence="6">DSM 111903</strain>
    </source>
</reference>
<name>A0ABS9VFL3_9BACT</name>
<keyword evidence="2" id="KW-0805">Transcription regulation</keyword>
<dbReference type="InterPro" id="IPR039425">
    <property type="entry name" value="RNA_pol_sigma-70-like"/>
</dbReference>
<dbReference type="InterPro" id="IPR013324">
    <property type="entry name" value="RNA_pol_sigma_r3/r4-like"/>
</dbReference>
<feature type="domain" description="RNA polymerase sigma factor 70 region 4 type 2" evidence="5">
    <location>
        <begin position="127"/>
        <end position="177"/>
    </location>
</feature>
<evidence type="ECO:0000313" key="7">
    <source>
        <dbReference type="Proteomes" id="UP001165430"/>
    </source>
</evidence>
<evidence type="ECO:0000256" key="4">
    <source>
        <dbReference type="ARBA" id="ARBA00023163"/>
    </source>
</evidence>
<dbReference type="SUPFAM" id="SSF88659">
    <property type="entry name" value="Sigma3 and sigma4 domains of RNA polymerase sigma factors"/>
    <property type="match status" value="1"/>
</dbReference>
<dbReference type="NCBIfam" id="TIGR02937">
    <property type="entry name" value="sigma70-ECF"/>
    <property type="match status" value="1"/>
</dbReference>
<evidence type="ECO:0000256" key="2">
    <source>
        <dbReference type="ARBA" id="ARBA00023015"/>
    </source>
</evidence>
<evidence type="ECO:0000256" key="3">
    <source>
        <dbReference type="ARBA" id="ARBA00023082"/>
    </source>
</evidence>
<dbReference type="InterPro" id="IPR036388">
    <property type="entry name" value="WH-like_DNA-bd_sf"/>
</dbReference>
<evidence type="ECO:0000256" key="1">
    <source>
        <dbReference type="ARBA" id="ARBA00010641"/>
    </source>
</evidence>
<dbReference type="Gene3D" id="1.10.1740.10">
    <property type="match status" value="1"/>
</dbReference>